<dbReference type="RefSeq" id="WP_135943983.1">
    <property type="nucleotide sequence ID" value="NZ_BMEI01000001.1"/>
</dbReference>
<protein>
    <submittedName>
        <fullName evidence="2">Uncharacterized protein</fullName>
    </submittedName>
</protein>
<sequence length="216" mass="22594">MREWISMMGEVAGLAGLAGVTAAGLVDTLGKAVTPGGRGLPMRGFRAVERVIDHAAPVLRLALGEQYRQTLAEAYRDGRRSGDAPALLKLAIGQGLDRLEDSGTALVDDMARSLGLLVEPGARDTADQTRMALETETDAVFLLAESEYRTTARLLAGAVALLLSFGVWITLPADMRVEIPLVQAILTGLVAVPLAPVAKDIAKAIEGLRGGVVKGG</sequence>
<keyword evidence="1" id="KW-0472">Membrane</keyword>
<keyword evidence="1" id="KW-1133">Transmembrane helix</keyword>
<dbReference type="OrthoDB" id="8365316at2"/>
<keyword evidence="1" id="KW-0812">Transmembrane</keyword>
<dbReference type="Proteomes" id="UP000305451">
    <property type="component" value="Unassembled WGS sequence"/>
</dbReference>
<reference evidence="2 3" key="1">
    <citation type="journal article" date="2013" name="Int. J. Syst. Evol. Microbiol.">
        <title>Marinicauda pacifica gen. nov., sp. nov., a prosthecate alphaproteobacterium of the family Hyphomonadaceae isolated from deep seawater.</title>
        <authorList>
            <person name="Zhang X.Y."/>
            <person name="Li G.W."/>
            <person name="Wang C.S."/>
            <person name="Zhang Y.J."/>
            <person name="Xu X.W."/>
            <person name="Li H."/>
            <person name="Liu A."/>
            <person name="Liu C."/>
            <person name="Xie B.B."/>
            <person name="Qin Q.L."/>
            <person name="Xu Z."/>
            <person name="Chen X.L."/>
            <person name="Zhou B.C."/>
            <person name="Zhang Y.Z."/>
        </authorList>
    </citation>
    <scope>NUCLEOTIDE SEQUENCE [LARGE SCALE GENOMIC DNA]</scope>
    <source>
        <strain evidence="2 3">P-1 km-3</strain>
    </source>
</reference>
<feature type="transmembrane region" description="Helical" evidence="1">
    <location>
        <begin position="179"/>
        <end position="198"/>
    </location>
</feature>
<accession>A0A4S2HFA9</accession>
<name>A0A4S2HFA9_9PROT</name>
<evidence type="ECO:0000256" key="1">
    <source>
        <dbReference type="SAM" id="Phobius"/>
    </source>
</evidence>
<evidence type="ECO:0000313" key="2">
    <source>
        <dbReference type="EMBL" id="TGY94787.1"/>
    </source>
</evidence>
<keyword evidence="3" id="KW-1185">Reference proteome</keyword>
<gene>
    <name evidence="2" type="ORF">E5162_05855</name>
</gene>
<evidence type="ECO:0000313" key="3">
    <source>
        <dbReference type="Proteomes" id="UP000305451"/>
    </source>
</evidence>
<feature type="transmembrane region" description="Helical" evidence="1">
    <location>
        <begin position="154"/>
        <end position="173"/>
    </location>
</feature>
<organism evidence="2 3">
    <name type="scientific">Marinicauda pacifica</name>
    <dbReference type="NCBI Taxonomy" id="1133559"/>
    <lineage>
        <taxon>Bacteria</taxon>
        <taxon>Pseudomonadati</taxon>
        <taxon>Pseudomonadota</taxon>
        <taxon>Alphaproteobacteria</taxon>
        <taxon>Maricaulales</taxon>
        <taxon>Maricaulaceae</taxon>
        <taxon>Marinicauda</taxon>
    </lineage>
</organism>
<proteinExistence type="predicted"/>
<dbReference type="AlphaFoldDB" id="A0A4S2HFA9"/>
<comment type="caution">
    <text evidence="2">The sequence shown here is derived from an EMBL/GenBank/DDBJ whole genome shotgun (WGS) entry which is preliminary data.</text>
</comment>
<dbReference type="EMBL" id="SRXV01000001">
    <property type="protein sequence ID" value="TGY94787.1"/>
    <property type="molecule type" value="Genomic_DNA"/>
</dbReference>